<proteinExistence type="predicted"/>
<organism evidence="1 2">
    <name type="scientific">Lelliottia amnigena</name>
    <name type="common">Enterobacter amnigenus</name>
    <dbReference type="NCBI Taxonomy" id="61646"/>
    <lineage>
        <taxon>Bacteria</taxon>
        <taxon>Pseudomonadati</taxon>
        <taxon>Pseudomonadota</taxon>
        <taxon>Gammaproteobacteria</taxon>
        <taxon>Enterobacterales</taxon>
        <taxon>Enterobacteriaceae</taxon>
        <taxon>Lelliottia</taxon>
    </lineage>
</organism>
<sequence>MGIREYQARVRGAQAIAKGEAPPDSPKSDSLHLQLIALKRDIEAVRSLNNLADRQALKRTELLPRWLPWVEKYLEAGTVYQNPVFVECIIWLFDSESYQKALDYADIAIAQGQHMPARFKSKMPVFVADTMLAWAEKESEHGRGIEPFFTRTFNNVLKNWRLHEEITAKWLKFAALHLLRDDDGRPRASAVESVDVLEQADRWLAQADELYKKIQVRTLRQKIAMRIRALTG</sequence>
<gene>
    <name evidence="1" type="ORF">I7V27_20590</name>
</gene>
<evidence type="ECO:0000313" key="2">
    <source>
        <dbReference type="Proteomes" id="UP000653275"/>
    </source>
</evidence>
<dbReference type="EMBL" id="JAENMS010000015">
    <property type="protein sequence ID" value="MBL5936835.1"/>
    <property type="molecule type" value="Genomic_DNA"/>
</dbReference>
<evidence type="ECO:0000313" key="1">
    <source>
        <dbReference type="EMBL" id="MBL5936835.1"/>
    </source>
</evidence>
<dbReference type="GO" id="GO:0003677">
    <property type="term" value="F:DNA binding"/>
    <property type="evidence" value="ECO:0007669"/>
    <property type="project" value="InterPro"/>
</dbReference>
<dbReference type="GO" id="GO:0004519">
    <property type="term" value="F:endonuclease activity"/>
    <property type="evidence" value="ECO:0007669"/>
    <property type="project" value="InterPro"/>
</dbReference>
<dbReference type="RefSeq" id="WP_202666415.1">
    <property type="nucleotide sequence ID" value="NZ_JAENMR010000016.1"/>
</dbReference>
<dbReference type="InterPro" id="IPR010270">
    <property type="entry name" value="Phage_P2_GpM"/>
</dbReference>
<accession>A0AAP2AGP6</accession>
<dbReference type="Pfam" id="PF05944">
    <property type="entry name" value="Phage_term_smal"/>
    <property type="match status" value="1"/>
</dbReference>
<dbReference type="Proteomes" id="UP000653275">
    <property type="component" value="Unassembled WGS sequence"/>
</dbReference>
<dbReference type="AlphaFoldDB" id="A0AAP2AGP6"/>
<comment type="caution">
    <text evidence="1">The sequence shown here is derived from an EMBL/GenBank/DDBJ whole genome shotgun (WGS) entry which is preliminary data.</text>
</comment>
<protein>
    <submittedName>
        <fullName evidence="1">Terminase</fullName>
    </submittedName>
</protein>
<reference evidence="1" key="1">
    <citation type="submission" date="2020-12" db="EMBL/GenBank/DDBJ databases">
        <title>Draft genome sequence of Enterobacter spp., Lelliottia spp. and Serratia spp. isolated from drinking water reservoirs and lakes.</title>
        <authorList>
            <person name="Reitter C."/>
            <person name="Neuhaus K."/>
            <person name="Huegler M."/>
        </authorList>
    </citation>
    <scope>NUCLEOTIDE SEQUENCE</scope>
    <source>
        <strain evidence="1">TZW15</strain>
    </source>
</reference>
<name>A0AAP2AGP6_LELAM</name>